<proteinExistence type="predicted"/>
<dbReference type="SUPFAM" id="SSF48208">
    <property type="entry name" value="Six-hairpin glycosidases"/>
    <property type="match status" value="1"/>
</dbReference>
<name>A0ABP9UPW0_9BACT</name>
<feature type="compositionally biased region" description="Basic and acidic residues" evidence="1">
    <location>
        <begin position="203"/>
        <end position="217"/>
    </location>
</feature>
<sequence length="713" mass="77527">MTRSYRILATLALACGLTACGGKKQAAAKSSAPPVVPQQLKENQLAGTPSTFLSNHAGSPVHWQTWRPSLLDDAKKSQRLIVALVGSARFPGSAETMKVINSSPALVERLNKNFIPVLVDGEISRDTMLMSAALASELGEPVAFPFLVVLSPDGAPVTWKVMSYLSDAAVIDRFEQALGVIERLWRESPDYVTNDSLAKLNHRRENPPEPEPEVKDPDQRLATLAESMRELCSLWDDTSDTFDNLGGLFPSEALSLLARASHAQALPEPLRAKCRKVADGLATSVLRSAMIDPLDGGVYPARIGISWNFPVPTRDSITQAEAIAGFIDLHHFLGYPGAVGLAERAAHFSEDNFLNDDGLFSVTRAMTAMQPTHALWTIGDLSLGLSSEEFAVWKVASEIKTLGNLPPEADPSRRTFRMNALHMALSPEEVAAKVGRPVDEVKQLLDSGRQKILRARETLHPEPEKDDTPSATASFMMISAYCHLYTATGDGEWKQKAVKLGQKCREAFGQARFLNERPGANPDPMSDSRAFTYAIAARASLDLGAVTLDDQWNRWASDLMTLLGENFANPEGDRLSESREGFAIIPYPFEDRAMIFGPSTHGIVRQNLQSLSKLDEPVPPGLIRWLTSLPDLGRSPIIYMDSVSALVSEFDAASLWVGAQVSPDAREAATRLPLRTFERKSGGSDPQAIKFIAPGGQESILPSAADVKALVGQ</sequence>
<protein>
    <recommendedName>
        <fullName evidence="2">Spermatogenesis-associated protein 20-like TRX domain-containing protein</fullName>
    </recommendedName>
</protein>
<accession>A0ABP9UPW0</accession>
<dbReference type="InterPro" id="IPR036249">
    <property type="entry name" value="Thioredoxin-like_sf"/>
</dbReference>
<dbReference type="PANTHER" id="PTHR42899:SF1">
    <property type="entry name" value="SPERMATOGENESIS-ASSOCIATED PROTEIN 20"/>
    <property type="match status" value="1"/>
</dbReference>
<dbReference type="SUPFAM" id="SSF52833">
    <property type="entry name" value="Thioredoxin-like"/>
    <property type="match status" value="1"/>
</dbReference>
<dbReference type="Proteomes" id="UP001476282">
    <property type="component" value="Unassembled WGS sequence"/>
</dbReference>
<dbReference type="EMBL" id="BAABRI010000015">
    <property type="protein sequence ID" value="GAA5483585.1"/>
    <property type="molecule type" value="Genomic_DNA"/>
</dbReference>
<keyword evidence="4" id="KW-1185">Reference proteome</keyword>
<dbReference type="Pfam" id="PF03190">
    <property type="entry name" value="Thioredox_DsbH"/>
    <property type="match status" value="1"/>
</dbReference>
<feature type="region of interest" description="Disordered" evidence="1">
    <location>
        <begin position="196"/>
        <end position="217"/>
    </location>
</feature>
<evidence type="ECO:0000313" key="4">
    <source>
        <dbReference type="Proteomes" id="UP001476282"/>
    </source>
</evidence>
<dbReference type="PANTHER" id="PTHR42899">
    <property type="entry name" value="SPERMATOGENESIS-ASSOCIATED PROTEIN 20"/>
    <property type="match status" value="1"/>
</dbReference>
<dbReference type="PROSITE" id="PS51257">
    <property type="entry name" value="PROKAR_LIPOPROTEIN"/>
    <property type="match status" value="1"/>
</dbReference>
<evidence type="ECO:0000256" key="1">
    <source>
        <dbReference type="SAM" id="MobiDB-lite"/>
    </source>
</evidence>
<dbReference type="InterPro" id="IPR008928">
    <property type="entry name" value="6-hairpin_glycosidase_sf"/>
</dbReference>
<evidence type="ECO:0000259" key="2">
    <source>
        <dbReference type="Pfam" id="PF03190"/>
    </source>
</evidence>
<dbReference type="RefSeq" id="WP_353567695.1">
    <property type="nucleotide sequence ID" value="NZ_BAABRI010000015.1"/>
</dbReference>
<reference evidence="3 4" key="1">
    <citation type="submission" date="2024-02" db="EMBL/GenBank/DDBJ databases">
        <title>Haloferula sargassicola NBRC 104335.</title>
        <authorList>
            <person name="Ichikawa N."/>
            <person name="Katano-Makiyama Y."/>
            <person name="Hidaka K."/>
        </authorList>
    </citation>
    <scope>NUCLEOTIDE SEQUENCE [LARGE SCALE GENOMIC DNA]</scope>
    <source>
        <strain evidence="3 4">NBRC 104335</strain>
    </source>
</reference>
<gene>
    <name evidence="3" type="ORF">Hsar01_02819</name>
</gene>
<organism evidence="3 4">
    <name type="scientific">Haloferula sargassicola</name>
    <dbReference type="NCBI Taxonomy" id="490096"/>
    <lineage>
        <taxon>Bacteria</taxon>
        <taxon>Pseudomonadati</taxon>
        <taxon>Verrucomicrobiota</taxon>
        <taxon>Verrucomicrobiia</taxon>
        <taxon>Verrucomicrobiales</taxon>
        <taxon>Verrucomicrobiaceae</taxon>
        <taxon>Haloferula</taxon>
    </lineage>
</organism>
<dbReference type="InterPro" id="IPR004879">
    <property type="entry name" value="Ssp411-like_TRX"/>
</dbReference>
<comment type="caution">
    <text evidence="3">The sequence shown here is derived from an EMBL/GenBank/DDBJ whole genome shotgun (WGS) entry which is preliminary data.</text>
</comment>
<dbReference type="Gene3D" id="3.40.30.10">
    <property type="entry name" value="Glutaredoxin"/>
    <property type="match status" value="1"/>
</dbReference>
<evidence type="ECO:0000313" key="3">
    <source>
        <dbReference type="EMBL" id="GAA5483585.1"/>
    </source>
</evidence>
<feature type="domain" description="Spermatogenesis-associated protein 20-like TRX" evidence="2">
    <location>
        <begin position="43"/>
        <end position="195"/>
    </location>
</feature>
<dbReference type="InterPro" id="IPR024705">
    <property type="entry name" value="Ssp411"/>
</dbReference>